<dbReference type="PROSITE" id="PS51450">
    <property type="entry name" value="LRR"/>
    <property type="match status" value="1"/>
</dbReference>
<dbReference type="PaxDb" id="10116-ENSRNOP00000029554"/>
<dbReference type="InterPro" id="IPR001611">
    <property type="entry name" value="Leu-rich_rpt"/>
</dbReference>
<feature type="chain" id="PRO_5045821107" evidence="7">
    <location>
        <begin position="24"/>
        <end position="482"/>
    </location>
</feature>
<dbReference type="eggNOG" id="KOG4237">
    <property type="taxonomic scope" value="Eukaryota"/>
</dbReference>
<dbReference type="Ensembl" id="ENSRNOT00000030517.7">
    <property type="protein sequence ID" value="ENSRNOP00000029554.5"/>
    <property type="gene ID" value="ENSRNOG00000016204.8"/>
</dbReference>
<sequence>MAPGPPALLLLLLGLLLLPLLPGLPPRATGCPAACRCYSATVECGALRLRVVPPGIPPGTQTLFLQDNSIAHLEQGALAPLAALRHLYLHNNTLRALESGAFRAQPRLLELALTGNRLRGLRGGAFVGLVQLRVLYLAGNQLAKLLDFTFLHLPRLQELHLQENSIELLEDQALAGLSSLALLDLSRNQLGTISKEALQPLSSLQVLRLTENPWRCDCALHWLGSWIKEGGRRLLSSRDKKITCAEPPRLALQSLLEVSGGSLICIPPSVNAEPPELTANLGEDLQVACQASGYPQPLVVWRKMLQPRDGKYECEATNAGGKARVLFHLLVNASRQQSQQLPAPQAPATRPVGQEPQHEGGSMAFRALGLATQTAITAAIALLALTALLLAAMICRRRRRRKKMPVPSGEGTLFVNDYSDGPCTFAQLEELRDDHGHEMFVIDRSKPLFTEIPPEEPPEHNPPEGLRSGTRLPTRVAYEIHC</sequence>
<dbReference type="GeneTree" id="ENSGT00940000160141"/>
<organism evidence="9 10">
    <name type="scientific">Rattus norvegicus</name>
    <name type="common">Rat</name>
    <dbReference type="NCBI Taxonomy" id="10116"/>
    <lineage>
        <taxon>Eukaryota</taxon>
        <taxon>Metazoa</taxon>
        <taxon>Chordata</taxon>
        <taxon>Craniata</taxon>
        <taxon>Vertebrata</taxon>
        <taxon>Euteleostomi</taxon>
        <taxon>Mammalia</taxon>
        <taxon>Eutheria</taxon>
        <taxon>Euarchontoglires</taxon>
        <taxon>Glires</taxon>
        <taxon>Rodentia</taxon>
        <taxon>Myomorpha</taxon>
        <taxon>Muroidea</taxon>
        <taxon>Muridae</taxon>
        <taxon>Murinae</taxon>
        <taxon>Rattus</taxon>
    </lineage>
</organism>
<dbReference type="STRING" id="10116.ENSRNOP00000075349"/>
<dbReference type="InterPro" id="IPR013783">
    <property type="entry name" value="Ig-like_fold"/>
</dbReference>
<feature type="domain" description="Ig-like" evidence="8">
    <location>
        <begin position="268"/>
        <end position="303"/>
    </location>
</feature>
<evidence type="ECO:0000256" key="7">
    <source>
        <dbReference type="SAM" id="SignalP"/>
    </source>
</evidence>
<dbReference type="Pfam" id="PF13855">
    <property type="entry name" value="LRR_8"/>
    <property type="match status" value="2"/>
</dbReference>
<feature type="compositionally biased region" description="Low complexity" evidence="5">
    <location>
        <begin position="338"/>
        <end position="351"/>
    </location>
</feature>
<evidence type="ECO:0000256" key="1">
    <source>
        <dbReference type="ARBA" id="ARBA00022614"/>
    </source>
</evidence>
<dbReference type="InterPro" id="IPR000483">
    <property type="entry name" value="Cys-rich_flank_reg_C"/>
</dbReference>
<feature type="signal peptide" evidence="7">
    <location>
        <begin position="1"/>
        <end position="23"/>
    </location>
</feature>
<dbReference type="OMA" id="AAYEIHC"/>
<evidence type="ECO:0000259" key="8">
    <source>
        <dbReference type="PROSITE" id="PS50835"/>
    </source>
</evidence>
<keyword evidence="6" id="KW-0812">Transmembrane</keyword>
<feature type="region of interest" description="Disordered" evidence="5">
    <location>
        <begin position="338"/>
        <end position="360"/>
    </location>
</feature>
<evidence type="ECO:0000256" key="6">
    <source>
        <dbReference type="SAM" id="Phobius"/>
    </source>
</evidence>
<dbReference type="Gene3D" id="2.60.40.10">
    <property type="entry name" value="Immunoglobulins"/>
    <property type="match status" value="1"/>
</dbReference>
<dbReference type="PANTHER" id="PTHR45712">
    <property type="entry name" value="AGAP008170-PA"/>
    <property type="match status" value="1"/>
</dbReference>
<dbReference type="InterPro" id="IPR032675">
    <property type="entry name" value="LRR_dom_sf"/>
</dbReference>
<dbReference type="InterPro" id="IPR036179">
    <property type="entry name" value="Ig-like_dom_sf"/>
</dbReference>
<keyword evidence="6" id="KW-0472">Membrane</keyword>
<keyword evidence="10" id="KW-1185">Reference proteome</keyword>
<protein>
    <submittedName>
        <fullName evidence="9">Leucine rich repeat containing 24</fullName>
    </submittedName>
</protein>
<keyword evidence="2 7" id="KW-0732">Signal</keyword>
<evidence type="ECO:0000256" key="4">
    <source>
        <dbReference type="ARBA" id="ARBA00023157"/>
    </source>
</evidence>
<accession>F7ENR3</accession>
<dbReference type="PANTHER" id="PTHR45712:SF22">
    <property type="entry name" value="INSULIN-LIKE GROWTH FACTOR-BINDING PROTEIN COMPLEX ACID LABILE SUBUNIT"/>
    <property type="match status" value="1"/>
</dbReference>
<proteinExistence type="predicted"/>
<reference evidence="9" key="2">
    <citation type="submission" date="2025-08" db="UniProtKB">
        <authorList>
            <consortium name="Ensembl"/>
        </authorList>
    </citation>
    <scope>IDENTIFICATION</scope>
    <source>
        <strain evidence="9">Brown Norway</strain>
    </source>
</reference>
<gene>
    <name evidence="9 11" type="primary">Lrrc24</name>
</gene>
<dbReference type="SMART" id="SM00082">
    <property type="entry name" value="LRRCT"/>
    <property type="match status" value="1"/>
</dbReference>
<reference evidence="9" key="3">
    <citation type="submission" date="2025-09" db="UniProtKB">
        <authorList>
            <consortium name="Ensembl"/>
        </authorList>
    </citation>
    <scope>IDENTIFICATION</scope>
    <source>
        <strain evidence="9">Brown Norway</strain>
    </source>
</reference>
<dbReference type="InterPro" id="IPR050333">
    <property type="entry name" value="SLRP"/>
</dbReference>
<dbReference type="InterPro" id="IPR007110">
    <property type="entry name" value="Ig-like_dom"/>
</dbReference>
<name>F7ENR3_RAT</name>
<dbReference type="Proteomes" id="UP000002494">
    <property type="component" value="Chromosome 7"/>
</dbReference>
<dbReference type="PROSITE" id="PS50835">
    <property type="entry name" value="IG_LIKE"/>
    <property type="match status" value="1"/>
</dbReference>
<keyword evidence="4" id="KW-1015">Disulfide bond</keyword>
<feature type="transmembrane region" description="Helical" evidence="6">
    <location>
        <begin position="375"/>
        <end position="395"/>
    </location>
</feature>
<evidence type="ECO:0000313" key="9">
    <source>
        <dbReference type="Ensembl" id="ENSRNOP00000029554.5"/>
    </source>
</evidence>
<keyword evidence="6" id="KW-1133">Transmembrane helix</keyword>
<evidence type="ECO:0000256" key="5">
    <source>
        <dbReference type="SAM" id="MobiDB-lite"/>
    </source>
</evidence>
<reference evidence="9" key="1">
    <citation type="submission" date="2024-01" db="EMBL/GenBank/DDBJ databases">
        <title>GRCr8: a new rat reference genome assembly contstructed from accurate long reads and long range scaffolding.</title>
        <authorList>
            <person name="Doris P.A."/>
            <person name="Kalbfleisch T."/>
            <person name="Li K."/>
            <person name="Howe K."/>
            <person name="Wood J."/>
        </authorList>
    </citation>
    <scope>NUCLEOTIDE SEQUENCE [LARGE SCALE GENOMIC DNA]</scope>
    <source>
        <strain evidence="9">Brown Norway</strain>
    </source>
</reference>
<dbReference type="Bgee" id="ENSRNOG00000016204">
    <property type="expression patterns" value="Expressed in cerebellum and 19 other cell types or tissues"/>
</dbReference>
<evidence type="ECO:0000313" key="11">
    <source>
        <dbReference type="RGD" id="1308720"/>
    </source>
</evidence>
<dbReference type="SUPFAM" id="SSF52058">
    <property type="entry name" value="L domain-like"/>
    <property type="match status" value="1"/>
</dbReference>
<keyword evidence="3" id="KW-0677">Repeat</keyword>
<evidence type="ECO:0000256" key="3">
    <source>
        <dbReference type="ARBA" id="ARBA00022737"/>
    </source>
</evidence>
<evidence type="ECO:0000313" key="10">
    <source>
        <dbReference type="Proteomes" id="UP000002494"/>
    </source>
</evidence>
<keyword evidence="1" id="KW-0433">Leucine-rich repeat</keyword>
<dbReference type="SUPFAM" id="SSF48726">
    <property type="entry name" value="Immunoglobulin"/>
    <property type="match status" value="1"/>
</dbReference>
<dbReference type="InterPro" id="IPR003591">
    <property type="entry name" value="Leu-rich_rpt_typical-subtyp"/>
</dbReference>
<dbReference type="SMART" id="SM00369">
    <property type="entry name" value="LRR_TYP"/>
    <property type="match status" value="6"/>
</dbReference>
<dbReference type="RGD" id="1308720">
    <property type="gene designation" value="Lrrc24"/>
</dbReference>
<dbReference type="Gene3D" id="3.80.10.10">
    <property type="entry name" value="Ribonuclease Inhibitor"/>
    <property type="match status" value="2"/>
</dbReference>
<evidence type="ECO:0000256" key="2">
    <source>
        <dbReference type="ARBA" id="ARBA00022729"/>
    </source>
</evidence>